<proteinExistence type="predicted"/>
<gene>
    <name evidence="6" type="ORF">TSPGSL018_19296</name>
</gene>
<dbReference type="SMART" id="SM00248">
    <property type="entry name" value="ANK"/>
    <property type="match status" value="12"/>
</dbReference>
<keyword evidence="2 3" id="KW-0040">ANK repeat</keyword>
<accession>A0A061S1H8</accession>
<feature type="repeat" description="ANK" evidence="3">
    <location>
        <begin position="126"/>
        <end position="158"/>
    </location>
</feature>
<evidence type="ECO:0000256" key="1">
    <source>
        <dbReference type="ARBA" id="ARBA00022737"/>
    </source>
</evidence>
<reference evidence="6" key="1">
    <citation type="submission" date="2014-05" db="EMBL/GenBank/DDBJ databases">
        <title>The transcriptome of the halophilic microalga Tetraselmis sp. GSL018 isolated from the Great Salt Lake, Utah.</title>
        <authorList>
            <person name="Jinkerson R.E."/>
            <person name="D'Adamo S."/>
            <person name="Posewitz M.C."/>
        </authorList>
    </citation>
    <scope>NUCLEOTIDE SEQUENCE</scope>
    <source>
        <strain evidence="6">GSL018</strain>
    </source>
</reference>
<protein>
    <submittedName>
        <fullName evidence="6">Ankyrin repeat protein</fullName>
    </submittedName>
</protein>
<organism evidence="6">
    <name type="scientific">Tetraselmis sp. GSL018</name>
    <dbReference type="NCBI Taxonomy" id="582737"/>
    <lineage>
        <taxon>Eukaryota</taxon>
        <taxon>Viridiplantae</taxon>
        <taxon>Chlorophyta</taxon>
        <taxon>core chlorophytes</taxon>
        <taxon>Chlorodendrophyceae</taxon>
        <taxon>Chlorodendrales</taxon>
        <taxon>Chlorodendraceae</taxon>
        <taxon>Tetraselmis</taxon>
    </lineage>
</organism>
<dbReference type="SUPFAM" id="SSF56112">
    <property type="entry name" value="Protein kinase-like (PK-like)"/>
    <property type="match status" value="1"/>
</dbReference>
<dbReference type="Pfam" id="PF12796">
    <property type="entry name" value="Ank_2"/>
    <property type="match status" value="4"/>
</dbReference>
<feature type="repeat" description="ANK" evidence="3">
    <location>
        <begin position="59"/>
        <end position="91"/>
    </location>
</feature>
<evidence type="ECO:0000256" key="4">
    <source>
        <dbReference type="SAM" id="MobiDB-lite"/>
    </source>
</evidence>
<feature type="compositionally biased region" description="Polar residues" evidence="4">
    <location>
        <begin position="548"/>
        <end position="568"/>
    </location>
</feature>
<dbReference type="Gene3D" id="3.30.200.20">
    <property type="entry name" value="Phosphorylase Kinase, domain 1"/>
    <property type="match status" value="1"/>
</dbReference>
<dbReference type="Pfam" id="PF07714">
    <property type="entry name" value="PK_Tyr_Ser-Thr"/>
    <property type="match status" value="1"/>
</dbReference>
<dbReference type="InterPro" id="IPR001245">
    <property type="entry name" value="Ser-Thr/Tyr_kinase_cat_dom"/>
</dbReference>
<feature type="repeat" description="ANK" evidence="3">
    <location>
        <begin position="159"/>
        <end position="191"/>
    </location>
</feature>
<dbReference type="InterPro" id="IPR036770">
    <property type="entry name" value="Ankyrin_rpt-contain_sf"/>
</dbReference>
<dbReference type="GO" id="GO:0005524">
    <property type="term" value="F:ATP binding"/>
    <property type="evidence" value="ECO:0007669"/>
    <property type="project" value="InterPro"/>
</dbReference>
<dbReference type="Gene3D" id="1.25.40.20">
    <property type="entry name" value="Ankyrin repeat-containing domain"/>
    <property type="match status" value="4"/>
</dbReference>
<keyword evidence="1" id="KW-0677">Repeat</keyword>
<dbReference type="PROSITE" id="PS50088">
    <property type="entry name" value="ANK_REPEAT"/>
    <property type="match status" value="10"/>
</dbReference>
<dbReference type="PROSITE" id="PS50297">
    <property type="entry name" value="ANK_REP_REGION"/>
    <property type="match status" value="10"/>
</dbReference>
<evidence type="ECO:0000259" key="5">
    <source>
        <dbReference type="PROSITE" id="PS50011"/>
    </source>
</evidence>
<feature type="repeat" description="ANK" evidence="3">
    <location>
        <begin position="26"/>
        <end position="58"/>
    </location>
</feature>
<dbReference type="PANTHER" id="PTHR24198">
    <property type="entry name" value="ANKYRIN REPEAT AND PROTEIN KINASE DOMAIN-CONTAINING PROTEIN"/>
    <property type="match status" value="1"/>
</dbReference>
<feature type="region of interest" description="Disordered" evidence="4">
    <location>
        <begin position="417"/>
        <end position="581"/>
    </location>
</feature>
<feature type="compositionally biased region" description="Polar residues" evidence="4">
    <location>
        <begin position="423"/>
        <end position="435"/>
    </location>
</feature>
<dbReference type="InterPro" id="IPR000719">
    <property type="entry name" value="Prot_kinase_dom"/>
</dbReference>
<dbReference type="PRINTS" id="PR01415">
    <property type="entry name" value="ANKYRIN"/>
</dbReference>
<evidence type="ECO:0000256" key="2">
    <source>
        <dbReference type="ARBA" id="ARBA00023043"/>
    </source>
</evidence>
<dbReference type="InterPro" id="IPR002110">
    <property type="entry name" value="Ankyrin_rpt"/>
</dbReference>
<feature type="repeat" description="ANK" evidence="3">
    <location>
        <begin position="192"/>
        <end position="224"/>
    </location>
</feature>
<dbReference type="PANTHER" id="PTHR24198:SF165">
    <property type="entry name" value="ANKYRIN REPEAT-CONTAINING PROTEIN-RELATED"/>
    <property type="match status" value="1"/>
</dbReference>
<dbReference type="Gene3D" id="1.10.510.10">
    <property type="entry name" value="Transferase(Phosphotransferase) domain 1"/>
    <property type="match status" value="1"/>
</dbReference>
<feature type="domain" description="Protein kinase" evidence="5">
    <location>
        <begin position="617"/>
        <end position="896"/>
    </location>
</feature>
<dbReference type="SUPFAM" id="SSF48403">
    <property type="entry name" value="Ankyrin repeat"/>
    <property type="match status" value="2"/>
</dbReference>
<dbReference type="EMBL" id="GBEZ01008785">
    <property type="protein sequence ID" value="JAC76775.1"/>
    <property type="molecule type" value="Transcribed_RNA"/>
</dbReference>
<evidence type="ECO:0000256" key="3">
    <source>
        <dbReference type="PROSITE-ProRule" id="PRU00023"/>
    </source>
</evidence>
<feature type="repeat" description="ANK" evidence="3">
    <location>
        <begin position="358"/>
        <end position="390"/>
    </location>
</feature>
<sequence>MAFSQKAEKWKQFQSELESLTPDKQNGNTDLHLAVISSEIRVAEDLIDAGTCVDVANHLNQTPLHLAAWIGADEFVKLLLELGAETALKTKTGKLPLHMAAWKGHPSTAKLLVLRDRTTLEAQDATGETPLHWASWRGKVRTIDQLIDLGANVEAEDQFGMTPLVLAAQGGKHRAIGRLLDRGADIYASDEEGETALHWAAEKGNLKAVVELLGRGAHVQAVDLRERTPLHLACHGGHVEIARELLRRCADLGKPDQDGSLPLHLAALEGHGEVAQELLAQGADLRSTDKDGMTPLHLASWVGNDRTVQDLLSWGADVDPRCKAEGAAPIHLAASEGHVAVVKTLLSRQANPDSTDKAGRTPLHIAAGRGHRRVVELLLQTGASVSPEDQDSNTPLDASLAGQHAEVADLLSSCGAQPRRGLRQSSSAPKAVSTQIREDQERKGLQPAVKSPDAGPVQSPLPYRSHTMSPQTWNDLRAQREGGTRASSHRWTPSPLRQPARRAAEQCPACETEPPQGFVGVASDSPRRRFHPGTPSSFWMQAPMTGRSMPSTCLSTENEGTGTWSGSVSPPARRPTTGANGVPGPVRQSWASSMAHALEAAIPNFSAEELSKATDDFAESNVLGESDDAVVYLGTIDGEDVAVRILNPYLPHASARFEQQLMVAAASPHPNVLGVRGLCTEEYSIVCEYAHHGRLDYVIAQDKPSLTWKDRILIAYGIGAGLNHLHNCCPTTILHANLSLSNVLLDRDFNPKLAGLSRACLESEAHHNHKSLGEQDGAEDPPAAEQDIAAFGVILLQILTGDTSGDSSNLVSTVEKAFDDNRLLRIVDRRAGNWPYQVLSVYVDLALSCIHATPFGPDLNTYVVPKLKRMTEVYATCISTADRHSPSNYREHVQTK</sequence>
<feature type="repeat" description="ANK" evidence="3">
    <location>
        <begin position="291"/>
        <end position="323"/>
    </location>
</feature>
<name>A0A061S1H8_9CHLO</name>
<dbReference type="PROSITE" id="PS50011">
    <property type="entry name" value="PROTEIN_KINASE_DOM"/>
    <property type="match status" value="1"/>
</dbReference>
<dbReference type="GO" id="GO:0004672">
    <property type="term" value="F:protein kinase activity"/>
    <property type="evidence" value="ECO:0007669"/>
    <property type="project" value="InterPro"/>
</dbReference>
<dbReference type="AlphaFoldDB" id="A0A061S1H8"/>
<dbReference type="InterPro" id="IPR011009">
    <property type="entry name" value="Kinase-like_dom_sf"/>
</dbReference>
<feature type="repeat" description="ANK" evidence="3">
    <location>
        <begin position="258"/>
        <end position="290"/>
    </location>
</feature>
<feature type="repeat" description="ANK" evidence="3">
    <location>
        <begin position="325"/>
        <end position="357"/>
    </location>
</feature>
<feature type="repeat" description="ANK" evidence="3">
    <location>
        <begin position="225"/>
        <end position="257"/>
    </location>
</feature>
<evidence type="ECO:0000313" key="6">
    <source>
        <dbReference type="EMBL" id="JAC76775.1"/>
    </source>
</evidence>
<dbReference type="Pfam" id="PF00023">
    <property type="entry name" value="Ank"/>
    <property type="match status" value="1"/>
</dbReference>